<organism evidence="2 3">
    <name type="scientific">Stentor coeruleus</name>
    <dbReference type="NCBI Taxonomy" id="5963"/>
    <lineage>
        <taxon>Eukaryota</taxon>
        <taxon>Sar</taxon>
        <taxon>Alveolata</taxon>
        <taxon>Ciliophora</taxon>
        <taxon>Postciliodesmatophora</taxon>
        <taxon>Heterotrichea</taxon>
        <taxon>Heterotrichida</taxon>
        <taxon>Stentoridae</taxon>
        <taxon>Stentor</taxon>
    </lineage>
</organism>
<evidence type="ECO:0000256" key="1">
    <source>
        <dbReference type="SAM" id="MobiDB-lite"/>
    </source>
</evidence>
<evidence type="ECO:0000313" key="3">
    <source>
        <dbReference type="Proteomes" id="UP000187209"/>
    </source>
</evidence>
<keyword evidence="3" id="KW-1185">Reference proteome</keyword>
<reference evidence="2 3" key="1">
    <citation type="submission" date="2016-11" db="EMBL/GenBank/DDBJ databases">
        <title>The macronuclear genome of Stentor coeruleus: a giant cell with tiny introns.</title>
        <authorList>
            <person name="Slabodnick M."/>
            <person name="Ruby J.G."/>
            <person name="Reiff S.B."/>
            <person name="Swart E.C."/>
            <person name="Gosai S."/>
            <person name="Prabakaran S."/>
            <person name="Witkowska E."/>
            <person name="Larue G.E."/>
            <person name="Fisher S."/>
            <person name="Freeman R.M."/>
            <person name="Gunawardena J."/>
            <person name="Chu W."/>
            <person name="Stover N.A."/>
            <person name="Gregory B.D."/>
            <person name="Nowacki M."/>
            <person name="Derisi J."/>
            <person name="Roy S.W."/>
            <person name="Marshall W.F."/>
            <person name="Sood P."/>
        </authorList>
    </citation>
    <scope>NUCLEOTIDE SEQUENCE [LARGE SCALE GENOMIC DNA]</scope>
    <source>
        <strain evidence="2">WM001</strain>
    </source>
</reference>
<gene>
    <name evidence="2" type="ORF">SteCoe_38406</name>
</gene>
<dbReference type="AlphaFoldDB" id="A0A1R2ALF4"/>
<proteinExistence type="predicted"/>
<accession>A0A1R2ALF4</accession>
<feature type="compositionally biased region" description="Polar residues" evidence="1">
    <location>
        <begin position="51"/>
        <end position="61"/>
    </location>
</feature>
<feature type="region of interest" description="Disordered" evidence="1">
    <location>
        <begin position="109"/>
        <end position="137"/>
    </location>
</feature>
<dbReference type="Proteomes" id="UP000187209">
    <property type="component" value="Unassembled WGS sequence"/>
</dbReference>
<sequence>MLTTPGQQENSKKLITNNHIFGKAFKSSSINASLSKNPESLNSSLKFSSSIQIPKHQNSLSKKPRPTNRAQTFATTSKNPTKRKISDNSLDGIGVKKLKAFTPILASRNNKKLRESQDSESNSEKNPLKNEQSFKEDDFNKEMRACKNLNLNLKLDELGIRMEEKENLVADEGIMKVKARSDIGNKEKSKGFKLSLPKKDFQNKNLCISPLRNKENIINCDGNQDCSFQDYRFDLNITSFYSKQLMETLEELQKNLVFSESSSEESVSSSSSTEKAQNSNKFPVIRGKNQIREPSFGANCENFMFEDKDFDKVEEVFCDCNMKLESKIQEDCDSSFDYKELLGIITNEEFIRSLKVLEKFTKFLEKKKCIEL</sequence>
<comment type="caution">
    <text evidence="2">The sequence shown here is derived from an EMBL/GenBank/DDBJ whole genome shotgun (WGS) entry which is preliminary data.</text>
</comment>
<protein>
    <submittedName>
        <fullName evidence="2">Uncharacterized protein</fullName>
    </submittedName>
</protein>
<name>A0A1R2ALF4_9CILI</name>
<feature type="compositionally biased region" description="Low complexity" evidence="1">
    <location>
        <begin position="40"/>
        <end position="50"/>
    </location>
</feature>
<evidence type="ECO:0000313" key="2">
    <source>
        <dbReference type="EMBL" id="OMJ65351.1"/>
    </source>
</evidence>
<feature type="region of interest" description="Disordered" evidence="1">
    <location>
        <begin position="33"/>
        <end position="88"/>
    </location>
</feature>
<feature type="compositionally biased region" description="Polar residues" evidence="1">
    <location>
        <begin position="68"/>
        <end position="79"/>
    </location>
</feature>
<feature type="compositionally biased region" description="Basic and acidic residues" evidence="1">
    <location>
        <begin position="112"/>
        <end position="137"/>
    </location>
</feature>
<dbReference type="EMBL" id="MPUH01002201">
    <property type="protein sequence ID" value="OMJ65351.1"/>
    <property type="molecule type" value="Genomic_DNA"/>
</dbReference>